<protein>
    <submittedName>
        <fullName evidence="2">Uncharacterized protein</fullName>
    </submittedName>
</protein>
<organism evidence="2 3">
    <name type="scientific">Acrocarpospora corrugata</name>
    <dbReference type="NCBI Taxonomy" id="35763"/>
    <lineage>
        <taxon>Bacteria</taxon>
        <taxon>Bacillati</taxon>
        <taxon>Actinomycetota</taxon>
        <taxon>Actinomycetes</taxon>
        <taxon>Streptosporangiales</taxon>
        <taxon>Streptosporangiaceae</taxon>
        <taxon>Acrocarpospora</taxon>
    </lineage>
</organism>
<dbReference type="AlphaFoldDB" id="A0A5M3W6R6"/>
<evidence type="ECO:0000313" key="2">
    <source>
        <dbReference type="EMBL" id="GES02891.1"/>
    </source>
</evidence>
<name>A0A5M3W6R6_9ACTN</name>
<feature type="region of interest" description="Disordered" evidence="1">
    <location>
        <begin position="1"/>
        <end position="33"/>
    </location>
</feature>
<dbReference type="NCBIfam" id="TIGR04276">
    <property type="entry name" value="FxsC_Cterm"/>
    <property type="match status" value="1"/>
</dbReference>
<sequence>MAAPDLSRLPSGRSAESYGRDPQDWNPFSEPKGQRPLVAYAREQAVLHGFLAEVGPLGGHMDQLTRDDGPDAPGVIVVDPWAVRDAELRESLRRVCRLASRPLPIVVWNMKDEQTARAETELRALLREAIPERPGVPVAAHITSLAAFDRDLPRIFTTALTIYSRSNRLRPEYPLARPRLTAEQDD</sequence>
<dbReference type="InterPro" id="IPR026367">
    <property type="entry name" value="FxsC_C"/>
</dbReference>
<keyword evidence="3" id="KW-1185">Reference proteome</keyword>
<dbReference type="EMBL" id="BLAD01000063">
    <property type="protein sequence ID" value="GES02891.1"/>
    <property type="molecule type" value="Genomic_DNA"/>
</dbReference>
<dbReference type="Proteomes" id="UP000334990">
    <property type="component" value="Unassembled WGS sequence"/>
</dbReference>
<evidence type="ECO:0000256" key="1">
    <source>
        <dbReference type="SAM" id="MobiDB-lite"/>
    </source>
</evidence>
<evidence type="ECO:0000313" key="3">
    <source>
        <dbReference type="Proteomes" id="UP000334990"/>
    </source>
</evidence>
<proteinExistence type="predicted"/>
<reference evidence="2 3" key="1">
    <citation type="submission" date="2019-10" db="EMBL/GenBank/DDBJ databases">
        <title>Whole genome shotgun sequence of Acrocarpospora corrugata NBRC 13972.</title>
        <authorList>
            <person name="Ichikawa N."/>
            <person name="Kimura A."/>
            <person name="Kitahashi Y."/>
            <person name="Komaki H."/>
            <person name="Oguchi A."/>
        </authorList>
    </citation>
    <scope>NUCLEOTIDE SEQUENCE [LARGE SCALE GENOMIC DNA]</scope>
    <source>
        <strain evidence="2 3">NBRC 13972</strain>
    </source>
</reference>
<accession>A0A5M3W6R6</accession>
<gene>
    <name evidence="2" type="ORF">Acor_49570</name>
</gene>
<comment type="caution">
    <text evidence="2">The sequence shown here is derived from an EMBL/GenBank/DDBJ whole genome shotgun (WGS) entry which is preliminary data.</text>
</comment>